<dbReference type="EMBL" id="GBRH01184616">
    <property type="protein sequence ID" value="JAE13280.1"/>
    <property type="molecule type" value="Transcribed_RNA"/>
</dbReference>
<proteinExistence type="predicted"/>
<evidence type="ECO:0000313" key="1">
    <source>
        <dbReference type="EMBL" id="JAE13280.1"/>
    </source>
</evidence>
<organism evidence="1">
    <name type="scientific">Arundo donax</name>
    <name type="common">Giant reed</name>
    <name type="synonym">Donax arundinaceus</name>
    <dbReference type="NCBI Taxonomy" id="35708"/>
    <lineage>
        <taxon>Eukaryota</taxon>
        <taxon>Viridiplantae</taxon>
        <taxon>Streptophyta</taxon>
        <taxon>Embryophyta</taxon>
        <taxon>Tracheophyta</taxon>
        <taxon>Spermatophyta</taxon>
        <taxon>Magnoliopsida</taxon>
        <taxon>Liliopsida</taxon>
        <taxon>Poales</taxon>
        <taxon>Poaceae</taxon>
        <taxon>PACMAD clade</taxon>
        <taxon>Arundinoideae</taxon>
        <taxon>Arundineae</taxon>
        <taxon>Arundo</taxon>
    </lineage>
</organism>
<reference evidence="1" key="1">
    <citation type="submission" date="2014-09" db="EMBL/GenBank/DDBJ databases">
        <authorList>
            <person name="Magalhaes I.L.F."/>
            <person name="Oliveira U."/>
            <person name="Santos F.R."/>
            <person name="Vidigal T.H.D.A."/>
            <person name="Brescovit A.D."/>
            <person name="Santos A.J."/>
        </authorList>
    </citation>
    <scope>NUCLEOTIDE SEQUENCE</scope>
    <source>
        <tissue evidence="1">Shoot tissue taken approximately 20 cm above the soil surface</tissue>
    </source>
</reference>
<dbReference type="AlphaFoldDB" id="A0A0A9FJT5"/>
<accession>A0A0A9FJT5</accession>
<protein>
    <submittedName>
        <fullName evidence="1">Uncharacterized protein</fullName>
    </submittedName>
</protein>
<name>A0A0A9FJT5_ARUDO</name>
<reference evidence="1" key="2">
    <citation type="journal article" date="2015" name="Data Brief">
        <title>Shoot transcriptome of the giant reed, Arundo donax.</title>
        <authorList>
            <person name="Barrero R.A."/>
            <person name="Guerrero F.D."/>
            <person name="Moolhuijzen P."/>
            <person name="Goolsby J.A."/>
            <person name="Tidwell J."/>
            <person name="Bellgard S.E."/>
            <person name="Bellgard M.I."/>
        </authorList>
    </citation>
    <scope>NUCLEOTIDE SEQUENCE</scope>
    <source>
        <tissue evidence="1">Shoot tissue taken approximately 20 cm above the soil surface</tissue>
    </source>
</reference>
<sequence>MVPYKSCTAEAKVHNSNRNKVFIR</sequence>